<reference evidence="7 8" key="1">
    <citation type="submission" date="2020-04" db="EMBL/GenBank/DDBJ databases">
        <title>Antimicrobial susceptibility and clonality of vaginal-derived multi-drug resistant Mobiluncus isolates in China.</title>
        <authorList>
            <person name="Zhang X."/>
        </authorList>
    </citation>
    <scope>NUCLEOTIDE SEQUENCE [LARGE SCALE GENOMIC DNA]</scope>
    <source>
        <strain evidence="7 8">13</strain>
    </source>
</reference>
<dbReference type="InterPro" id="IPR020843">
    <property type="entry name" value="ER"/>
</dbReference>
<evidence type="ECO:0000313" key="8">
    <source>
        <dbReference type="Proteomes" id="UP000578252"/>
    </source>
</evidence>
<keyword evidence="3 5" id="KW-0862">Zinc</keyword>
<evidence type="ECO:0000256" key="1">
    <source>
        <dbReference type="ARBA" id="ARBA00001947"/>
    </source>
</evidence>
<dbReference type="PANTHER" id="PTHR43401:SF2">
    <property type="entry name" value="L-THREONINE 3-DEHYDROGENASE"/>
    <property type="match status" value="1"/>
</dbReference>
<dbReference type="SUPFAM" id="SSF50129">
    <property type="entry name" value="GroES-like"/>
    <property type="match status" value="1"/>
</dbReference>
<dbReference type="InterPro" id="IPR002328">
    <property type="entry name" value="ADH_Zn_CS"/>
</dbReference>
<sequence length="349" mass="36754">MEMLAATLQAPHELELCEKTKPHAGPGEVVLKVEANTLCGTDYRLFTGAKTAGVRYGVVPGHEFAGRIVDIGEGVDAIQPGLALGQQATASIVVSCGRCQNCLHDREHLCSHLELFGYAIDGGLQEYLVVPRRAVMRGNLITTNQELSPKALCLAEPISCCLNALDHFQVKPGDVVAVLGAGPIGLLHAQLALACGARRVYVSNRSEGRRAVADRLGAVGVAPEELNPQVKAATAGAGADVVVVCIGASELAQSALELAAIGGRVNFFAGFPKGSSAVMEPNLIHYKELQVTGGSNARRRDMKRAIALLESGAINVAEIVTHEFPLSRVAEAYEAMNQRVGVKIAVIPD</sequence>
<dbReference type="AlphaFoldDB" id="A0A7Y0U1G4"/>
<proteinExistence type="inferred from homology"/>
<accession>A0A7Y0U1G4</accession>
<feature type="domain" description="Enoyl reductase (ER)" evidence="6">
    <location>
        <begin position="9"/>
        <end position="346"/>
    </location>
</feature>
<keyword evidence="2 5" id="KW-0479">Metal-binding</keyword>
<dbReference type="InterPro" id="IPR013149">
    <property type="entry name" value="ADH-like_C"/>
</dbReference>
<dbReference type="Pfam" id="PF00107">
    <property type="entry name" value="ADH_zinc_N"/>
    <property type="match status" value="1"/>
</dbReference>
<dbReference type="GO" id="GO:0008270">
    <property type="term" value="F:zinc ion binding"/>
    <property type="evidence" value="ECO:0007669"/>
    <property type="project" value="InterPro"/>
</dbReference>
<dbReference type="Gene3D" id="3.40.50.720">
    <property type="entry name" value="NAD(P)-binding Rossmann-like Domain"/>
    <property type="match status" value="1"/>
</dbReference>
<dbReference type="Proteomes" id="UP000578252">
    <property type="component" value="Unassembled WGS sequence"/>
</dbReference>
<dbReference type="SMART" id="SM00829">
    <property type="entry name" value="PKS_ER"/>
    <property type="match status" value="1"/>
</dbReference>
<evidence type="ECO:0000256" key="2">
    <source>
        <dbReference type="ARBA" id="ARBA00022723"/>
    </source>
</evidence>
<dbReference type="PANTHER" id="PTHR43401">
    <property type="entry name" value="L-THREONINE 3-DEHYDROGENASE"/>
    <property type="match status" value="1"/>
</dbReference>
<comment type="cofactor">
    <cofactor evidence="1 5">
        <name>Zn(2+)</name>
        <dbReference type="ChEBI" id="CHEBI:29105"/>
    </cofactor>
</comment>
<evidence type="ECO:0000256" key="5">
    <source>
        <dbReference type="RuleBase" id="RU361277"/>
    </source>
</evidence>
<dbReference type="InterPro" id="IPR036291">
    <property type="entry name" value="NAD(P)-bd_dom_sf"/>
</dbReference>
<organism evidence="7 8">
    <name type="scientific">Mobiluncus mulieris</name>
    <dbReference type="NCBI Taxonomy" id="2052"/>
    <lineage>
        <taxon>Bacteria</taxon>
        <taxon>Bacillati</taxon>
        <taxon>Actinomycetota</taxon>
        <taxon>Actinomycetes</taxon>
        <taxon>Actinomycetales</taxon>
        <taxon>Actinomycetaceae</taxon>
        <taxon>Mobiluncus</taxon>
    </lineage>
</organism>
<comment type="similarity">
    <text evidence="5">Belongs to the zinc-containing alcohol dehydrogenase family.</text>
</comment>
<evidence type="ECO:0000256" key="4">
    <source>
        <dbReference type="ARBA" id="ARBA00023002"/>
    </source>
</evidence>
<dbReference type="GO" id="GO:0016491">
    <property type="term" value="F:oxidoreductase activity"/>
    <property type="evidence" value="ECO:0007669"/>
    <property type="project" value="UniProtKB-KW"/>
</dbReference>
<gene>
    <name evidence="7" type="ORF">HHJ78_06565</name>
</gene>
<evidence type="ECO:0000256" key="3">
    <source>
        <dbReference type="ARBA" id="ARBA00022833"/>
    </source>
</evidence>
<keyword evidence="4" id="KW-0560">Oxidoreductase</keyword>
<dbReference type="InterPro" id="IPR011032">
    <property type="entry name" value="GroES-like_sf"/>
</dbReference>
<dbReference type="EMBL" id="JABCUR010000005">
    <property type="protein sequence ID" value="NMW65198.1"/>
    <property type="molecule type" value="Genomic_DNA"/>
</dbReference>
<protein>
    <submittedName>
        <fullName evidence="7">Alcohol dehydrogenase catalytic domain-containing protein</fullName>
    </submittedName>
</protein>
<evidence type="ECO:0000259" key="6">
    <source>
        <dbReference type="SMART" id="SM00829"/>
    </source>
</evidence>
<dbReference type="Gene3D" id="3.90.180.10">
    <property type="entry name" value="Medium-chain alcohol dehydrogenases, catalytic domain"/>
    <property type="match status" value="1"/>
</dbReference>
<dbReference type="InterPro" id="IPR013154">
    <property type="entry name" value="ADH-like_N"/>
</dbReference>
<dbReference type="RefSeq" id="WP_169771983.1">
    <property type="nucleotide sequence ID" value="NZ_JABCUR010000005.1"/>
</dbReference>
<dbReference type="InterPro" id="IPR050129">
    <property type="entry name" value="Zn_alcohol_dh"/>
</dbReference>
<comment type="caution">
    <text evidence="7">The sequence shown here is derived from an EMBL/GenBank/DDBJ whole genome shotgun (WGS) entry which is preliminary data.</text>
</comment>
<dbReference type="PROSITE" id="PS00059">
    <property type="entry name" value="ADH_ZINC"/>
    <property type="match status" value="1"/>
</dbReference>
<evidence type="ECO:0000313" key="7">
    <source>
        <dbReference type="EMBL" id="NMW65198.1"/>
    </source>
</evidence>
<name>A0A7Y0U1G4_9ACTO</name>
<dbReference type="Pfam" id="PF08240">
    <property type="entry name" value="ADH_N"/>
    <property type="match status" value="1"/>
</dbReference>
<dbReference type="SUPFAM" id="SSF51735">
    <property type="entry name" value="NAD(P)-binding Rossmann-fold domains"/>
    <property type="match status" value="1"/>
</dbReference>